<keyword evidence="5" id="KW-0552">Olfaction</keyword>
<feature type="transmembrane region" description="Helical" evidence="11">
    <location>
        <begin position="272"/>
        <end position="292"/>
    </location>
</feature>
<keyword evidence="4 11" id="KW-0812">Transmembrane</keyword>
<reference evidence="13" key="1">
    <citation type="thesis" date="2020" institute="ProQuest LLC" country="789 East Eisenhower Parkway, Ann Arbor, MI, USA">
        <title>Comparative Genomics and Chromosome Evolution.</title>
        <authorList>
            <person name="Mudd A.B."/>
        </authorList>
    </citation>
    <scope>NUCLEOTIDE SEQUENCE</scope>
    <source>
        <strain evidence="13">237g6f4</strain>
        <tissue evidence="13">Blood</tissue>
    </source>
</reference>
<feature type="transmembrane region" description="Helical" evidence="11">
    <location>
        <begin position="25"/>
        <end position="48"/>
    </location>
</feature>
<dbReference type="InterPro" id="IPR000276">
    <property type="entry name" value="GPCR_Rhodpsn"/>
</dbReference>
<dbReference type="PRINTS" id="PR00245">
    <property type="entry name" value="OLFACTORYR"/>
</dbReference>
<feature type="transmembrane region" description="Helical" evidence="11">
    <location>
        <begin position="206"/>
        <end position="226"/>
    </location>
</feature>
<dbReference type="Proteomes" id="UP000824782">
    <property type="component" value="Unassembled WGS sequence"/>
</dbReference>
<gene>
    <name evidence="13" type="ORF">GDO81_023411</name>
</gene>
<dbReference type="AlphaFoldDB" id="A0AAV6Z2U9"/>
<evidence type="ECO:0000256" key="4">
    <source>
        <dbReference type="ARBA" id="ARBA00022692"/>
    </source>
</evidence>
<dbReference type="SMART" id="SM01381">
    <property type="entry name" value="7TM_GPCR_Srsx"/>
    <property type="match status" value="1"/>
</dbReference>
<evidence type="ECO:0000256" key="5">
    <source>
        <dbReference type="ARBA" id="ARBA00022725"/>
    </source>
</evidence>
<keyword evidence="14" id="KW-1185">Reference proteome</keyword>
<dbReference type="FunFam" id="1.20.1070.10:FF:000001">
    <property type="entry name" value="Olfactory receptor"/>
    <property type="match status" value="1"/>
</dbReference>
<dbReference type="GO" id="GO:0005886">
    <property type="term" value="C:plasma membrane"/>
    <property type="evidence" value="ECO:0007669"/>
    <property type="project" value="UniProtKB-SubCell"/>
</dbReference>
<evidence type="ECO:0000256" key="9">
    <source>
        <dbReference type="ARBA" id="ARBA00023170"/>
    </source>
</evidence>
<feature type="transmembrane region" description="Helical" evidence="11">
    <location>
        <begin position="238"/>
        <end position="260"/>
    </location>
</feature>
<comment type="caution">
    <text evidence="13">The sequence shown here is derived from an EMBL/GenBank/DDBJ whole genome shotgun (WGS) entry which is preliminary data.</text>
</comment>
<dbReference type="Gene3D" id="1.20.1070.10">
    <property type="entry name" value="Rhodopsin 7-helix transmembrane proteins"/>
    <property type="match status" value="1"/>
</dbReference>
<evidence type="ECO:0000256" key="7">
    <source>
        <dbReference type="ARBA" id="ARBA00023040"/>
    </source>
</evidence>
<dbReference type="InterPro" id="IPR017452">
    <property type="entry name" value="GPCR_Rhodpsn_7TM"/>
</dbReference>
<accession>A0AAV6Z2U9</accession>
<keyword evidence="6 11" id="KW-1133">Transmembrane helix</keyword>
<evidence type="ECO:0000256" key="10">
    <source>
        <dbReference type="ARBA" id="ARBA00023224"/>
    </source>
</evidence>
<dbReference type="InterPro" id="IPR000725">
    <property type="entry name" value="Olfact_rcpt"/>
</dbReference>
<evidence type="ECO:0000256" key="8">
    <source>
        <dbReference type="ARBA" id="ARBA00023136"/>
    </source>
</evidence>
<name>A0AAV6Z2U9_ENGPU</name>
<keyword evidence="3" id="KW-0716">Sensory transduction</keyword>
<evidence type="ECO:0000256" key="3">
    <source>
        <dbReference type="ARBA" id="ARBA00022606"/>
    </source>
</evidence>
<dbReference type="PROSITE" id="PS50262">
    <property type="entry name" value="G_PROTEIN_RECEP_F1_2"/>
    <property type="match status" value="1"/>
</dbReference>
<keyword evidence="10" id="KW-0807">Transducer</keyword>
<evidence type="ECO:0000256" key="6">
    <source>
        <dbReference type="ARBA" id="ARBA00022989"/>
    </source>
</evidence>
<keyword evidence="9" id="KW-0675">Receptor</keyword>
<evidence type="ECO:0000256" key="2">
    <source>
        <dbReference type="ARBA" id="ARBA00022475"/>
    </source>
</evidence>
<dbReference type="GO" id="GO:0004930">
    <property type="term" value="F:G protein-coupled receptor activity"/>
    <property type="evidence" value="ECO:0007669"/>
    <property type="project" value="UniProtKB-KW"/>
</dbReference>
<evidence type="ECO:0000259" key="12">
    <source>
        <dbReference type="PROSITE" id="PS50262"/>
    </source>
</evidence>
<keyword evidence="7" id="KW-0297">G-protein coupled receptor</keyword>
<protein>
    <recommendedName>
        <fullName evidence="12">G-protein coupled receptors family 1 profile domain-containing protein</fullName>
    </recommendedName>
</protein>
<keyword evidence="8 11" id="KW-0472">Membrane</keyword>
<dbReference type="PRINTS" id="PR00237">
    <property type="entry name" value="GPCRRHODOPSN"/>
</dbReference>
<evidence type="ECO:0000313" key="14">
    <source>
        <dbReference type="Proteomes" id="UP000824782"/>
    </source>
</evidence>
<comment type="subcellular location">
    <subcellularLocation>
        <location evidence="1">Cell membrane</location>
        <topology evidence="1">Multi-pass membrane protein</topology>
    </subcellularLocation>
</comment>
<dbReference type="PANTHER" id="PTHR26452">
    <property type="entry name" value="OLFACTORY RECEPTOR"/>
    <property type="match status" value="1"/>
</dbReference>
<feature type="domain" description="G-protein coupled receptors family 1 profile" evidence="12">
    <location>
        <begin position="41"/>
        <end position="290"/>
    </location>
</feature>
<proteinExistence type="predicted"/>
<dbReference type="EMBL" id="WNYA01002726">
    <property type="protein sequence ID" value="KAG8543912.1"/>
    <property type="molecule type" value="Genomic_DNA"/>
</dbReference>
<dbReference type="Pfam" id="PF13853">
    <property type="entry name" value="7tm_4"/>
    <property type="match status" value="1"/>
</dbReference>
<keyword evidence="2" id="KW-1003">Cell membrane</keyword>
<dbReference type="GO" id="GO:0004984">
    <property type="term" value="F:olfactory receptor activity"/>
    <property type="evidence" value="ECO:0007669"/>
    <property type="project" value="InterPro"/>
</dbReference>
<dbReference type="SUPFAM" id="SSF81321">
    <property type="entry name" value="Family A G protein-coupled receptor-like"/>
    <property type="match status" value="1"/>
</dbReference>
<feature type="transmembrane region" description="Helical" evidence="11">
    <location>
        <begin position="138"/>
        <end position="157"/>
    </location>
</feature>
<feature type="transmembrane region" description="Helical" evidence="11">
    <location>
        <begin position="91"/>
        <end position="117"/>
    </location>
</feature>
<sequence>MSSDNFTAITELVLAGLGIRKDFELILFFIILLSYIVTLISNLSIIIIPIFDASLHTPMYFFLYNLAVLDICYSSSIVPKMLADLISQKKVISFYGCILQIHFFHFLGSSEVVLFAVMSYDRYVAIAHPLRYTTIMNYNVCFGLTLVSWAIGFFVALTHTIMTARLPYCGPNLVEHFFCDVKPMLILACTDVTLNSKTLSRVTGTLASSTLSLTILSYLCISKYLIKIKTAQGRKRALSTCSGHFIVVTLMYGTAIFTYIRPSTKDSLDEDRAAAIMFTIITPALNPIIYTLRNKDMKKALKKFLQKI</sequence>
<evidence type="ECO:0000256" key="11">
    <source>
        <dbReference type="SAM" id="Phobius"/>
    </source>
</evidence>
<evidence type="ECO:0000313" key="13">
    <source>
        <dbReference type="EMBL" id="KAG8543912.1"/>
    </source>
</evidence>
<evidence type="ECO:0000256" key="1">
    <source>
        <dbReference type="ARBA" id="ARBA00004651"/>
    </source>
</evidence>
<feature type="transmembrane region" description="Helical" evidence="11">
    <location>
        <begin position="60"/>
        <end position="79"/>
    </location>
</feature>
<dbReference type="InterPro" id="IPR050516">
    <property type="entry name" value="Olfactory_GPCR"/>
</dbReference>
<organism evidence="13 14">
    <name type="scientific">Engystomops pustulosus</name>
    <name type="common">Tungara frog</name>
    <name type="synonym">Physalaemus pustulosus</name>
    <dbReference type="NCBI Taxonomy" id="76066"/>
    <lineage>
        <taxon>Eukaryota</taxon>
        <taxon>Metazoa</taxon>
        <taxon>Chordata</taxon>
        <taxon>Craniata</taxon>
        <taxon>Vertebrata</taxon>
        <taxon>Euteleostomi</taxon>
        <taxon>Amphibia</taxon>
        <taxon>Batrachia</taxon>
        <taxon>Anura</taxon>
        <taxon>Neobatrachia</taxon>
        <taxon>Hyloidea</taxon>
        <taxon>Leptodactylidae</taxon>
        <taxon>Leiuperinae</taxon>
        <taxon>Engystomops</taxon>
    </lineage>
</organism>